<dbReference type="Pfam" id="PF07635">
    <property type="entry name" value="PSCyt1"/>
    <property type="match status" value="1"/>
</dbReference>
<dbReference type="RefSeq" id="WP_146584651.1">
    <property type="nucleotide sequence ID" value="NZ_SJPO01000002.1"/>
</dbReference>
<reference evidence="5 6" key="1">
    <citation type="submission" date="2019-02" db="EMBL/GenBank/DDBJ databases">
        <title>Deep-cultivation of Planctomycetes and their phenomic and genomic characterization uncovers novel biology.</title>
        <authorList>
            <person name="Wiegand S."/>
            <person name="Jogler M."/>
            <person name="Boedeker C."/>
            <person name="Pinto D."/>
            <person name="Vollmers J."/>
            <person name="Rivas-Marin E."/>
            <person name="Kohn T."/>
            <person name="Peeters S.H."/>
            <person name="Heuer A."/>
            <person name="Rast P."/>
            <person name="Oberbeckmann S."/>
            <person name="Bunk B."/>
            <person name="Jeske O."/>
            <person name="Meyerdierks A."/>
            <person name="Storesund J.E."/>
            <person name="Kallscheuer N."/>
            <person name="Luecker S."/>
            <person name="Lage O.M."/>
            <person name="Pohl T."/>
            <person name="Merkel B.J."/>
            <person name="Hornburger P."/>
            <person name="Mueller R.-W."/>
            <person name="Bruemmer F."/>
            <person name="Labrenz M."/>
            <person name="Spormann A.M."/>
            <person name="Op Den Camp H."/>
            <person name="Overmann J."/>
            <person name="Amann R."/>
            <person name="Jetten M.S.M."/>
            <person name="Mascher T."/>
            <person name="Medema M.H."/>
            <person name="Devos D.P."/>
            <person name="Kaster A.-K."/>
            <person name="Ovreas L."/>
            <person name="Rohde M."/>
            <person name="Galperin M.Y."/>
            <person name="Jogler C."/>
        </authorList>
    </citation>
    <scope>NUCLEOTIDE SEQUENCE [LARGE SCALE GENOMIC DNA]</scope>
    <source>
        <strain evidence="5 6">Pla123a</strain>
    </source>
</reference>
<evidence type="ECO:0000313" key="5">
    <source>
        <dbReference type="EMBL" id="TWT78303.1"/>
    </source>
</evidence>
<comment type="caution">
    <text evidence="5">The sequence shown here is derived from an EMBL/GenBank/DDBJ whole genome shotgun (WGS) entry which is preliminary data.</text>
</comment>
<evidence type="ECO:0000259" key="3">
    <source>
        <dbReference type="Pfam" id="PF07587"/>
    </source>
</evidence>
<feature type="chain" id="PRO_5022876778" evidence="1">
    <location>
        <begin position="23"/>
        <end position="859"/>
    </location>
</feature>
<dbReference type="PROSITE" id="PS00221">
    <property type="entry name" value="MIP"/>
    <property type="match status" value="1"/>
</dbReference>
<feature type="domain" description="DUF1553" evidence="3">
    <location>
        <begin position="418"/>
        <end position="655"/>
    </location>
</feature>
<gene>
    <name evidence="5" type="ORF">Pla123a_10940</name>
</gene>
<dbReference type="EMBL" id="SJPO01000002">
    <property type="protein sequence ID" value="TWT78303.1"/>
    <property type="molecule type" value="Genomic_DNA"/>
</dbReference>
<name>A0A5C5YUG2_9BACT</name>
<dbReference type="PANTHER" id="PTHR35889">
    <property type="entry name" value="CYCLOINULO-OLIGOSACCHARIDE FRUCTANOTRANSFERASE-RELATED"/>
    <property type="match status" value="1"/>
</dbReference>
<dbReference type="PANTHER" id="PTHR35889:SF3">
    <property type="entry name" value="F-BOX DOMAIN-CONTAINING PROTEIN"/>
    <property type="match status" value="1"/>
</dbReference>
<evidence type="ECO:0000259" key="2">
    <source>
        <dbReference type="Pfam" id="PF07583"/>
    </source>
</evidence>
<evidence type="ECO:0000256" key="1">
    <source>
        <dbReference type="SAM" id="SignalP"/>
    </source>
</evidence>
<keyword evidence="6" id="KW-1185">Reference proteome</keyword>
<dbReference type="InterPro" id="IPR022655">
    <property type="entry name" value="DUF1553"/>
</dbReference>
<dbReference type="InterPro" id="IPR011429">
    <property type="entry name" value="Cyt_c_Planctomycete-type"/>
</dbReference>
<dbReference type="InterPro" id="IPR011444">
    <property type="entry name" value="DUF1549"/>
</dbReference>
<sequence precursor="true">MNRSLTCLTATLFAAAALPVAAENTDRALELFENKIRPALVEHCYACHSQADGAVEGELSLENHAAAERGGRGGAVIVPGDPDNSRLLQAIEHRNADLQMPPSGKLPDETIAAFREWIRLGAADPRDGAAPEIDTIDSRAARHWAFQPPQAAELPSPRPRWARTDLDALVLAELSSAGFAPATEASRREQVQRLYYDLSGLAPTAEQIKQFENAGHDAYDKLVDELLASQRFGERWARHWLDVARFADTKGYVFTEDRTFPNAYKYRDWVIAAFNADLPIDRFLRLQIAADQIDQEQLAAQGFVTLGRRFINNPHDIAADRIDVVFRGMMGLTVACARCHDHKYDPVSAEDYYALYGVFASSAEQQDGELPLRLVDKPQPENVGVFIRGAAHNRGEIAERGFPDFFSDFAPAVTTGSGRLELADAVADERNPLTARVFVNRVWGHLFGEQLVRTPSDFGLRCDAPRQQAVLDHLAVRFMEHDWSLKWLVRELVTSSTYRQSSHADAALLAADAENVLWGRTNRRRLDFESMRDRLLAAAELLDTGTVGGPSEEISTDDGGRRRTLYAHIDRQNLPGLFRTFDFASPDAHSPERPHTMVPQQALFLLNSPMVQRAALAISVDLSELPSEDQVTAAYRRVLGREPREEELMLATEFLGRPAPSPLPPGDWAFGYGAVQGAAENPAISFAPLSHFTENRWQAASQFPAPEIGHLCVTPTGGHPGNSSDYSAIRRWTAPARGDLTVDGQLERPEKRGDGVDGLLISSRRGVVGKWTTMTGASPTHAHVEDVEPGESFDLVVSCRAEPSYDTFSWQTKLTLETKTSRRVWKSEEGFTGPVAAPLELLPQLVQVLLVSNEFLYID</sequence>
<dbReference type="AlphaFoldDB" id="A0A5C5YUG2"/>
<evidence type="ECO:0000313" key="6">
    <source>
        <dbReference type="Proteomes" id="UP000318478"/>
    </source>
</evidence>
<proteinExistence type="predicted"/>
<accession>A0A5C5YUG2</accession>
<organism evidence="5 6">
    <name type="scientific">Posidoniimonas polymericola</name>
    <dbReference type="NCBI Taxonomy" id="2528002"/>
    <lineage>
        <taxon>Bacteria</taxon>
        <taxon>Pseudomonadati</taxon>
        <taxon>Planctomycetota</taxon>
        <taxon>Planctomycetia</taxon>
        <taxon>Pirellulales</taxon>
        <taxon>Lacipirellulaceae</taxon>
        <taxon>Posidoniimonas</taxon>
    </lineage>
</organism>
<protein>
    <submittedName>
        <fullName evidence="5">Planctomycete cytochrome C</fullName>
    </submittedName>
</protein>
<dbReference type="Pfam" id="PF07583">
    <property type="entry name" value="PSCyt2"/>
    <property type="match status" value="1"/>
</dbReference>
<evidence type="ECO:0000259" key="4">
    <source>
        <dbReference type="Pfam" id="PF07635"/>
    </source>
</evidence>
<feature type="domain" description="DUF1549" evidence="2">
    <location>
        <begin position="166"/>
        <end position="362"/>
    </location>
</feature>
<dbReference type="Proteomes" id="UP000318478">
    <property type="component" value="Unassembled WGS sequence"/>
</dbReference>
<dbReference type="InterPro" id="IPR022357">
    <property type="entry name" value="MIP_CS"/>
</dbReference>
<keyword evidence="1" id="KW-0732">Signal</keyword>
<dbReference type="OrthoDB" id="127107at2"/>
<dbReference type="Pfam" id="PF07587">
    <property type="entry name" value="PSD1"/>
    <property type="match status" value="1"/>
</dbReference>
<feature type="signal peptide" evidence="1">
    <location>
        <begin position="1"/>
        <end position="22"/>
    </location>
</feature>
<feature type="domain" description="Cytochrome C Planctomycete-type" evidence="4">
    <location>
        <begin position="44"/>
        <end position="104"/>
    </location>
</feature>